<feature type="transmembrane region" description="Helical" evidence="7">
    <location>
        <begin position="734"/>
        <end position="755"/>
    </location>
</feature>
<feature type="domain" description="ABC3 transporter permease C-terminal" evidence="8">
    <location>
        <begin position="309"/>
        <end position="432"/>
    </location>
</feature>
<name>A0AAU7DMY1_9BACT</name>
<evidence type="ECO:0000256" key="2">
    <source>
        <dbReference type="ARBA" id="ARBA00022475"/>
    </source>
</evidence>
<keyword evidence="4 7" id="KW-1133">Transmembrane helix</keyword>
<sequence length="854" mass="92760">MLSDLRDALRQLLKAPGFSATVVITLALGIGATTAIFTLVHQVMLKSLPVTKPDELWRIGDKLRCCNWGGYTQGDDGDFSLFSWEAYKNFRDHTPEFAELAALQAGNAPLGVRRGGSQAPVDTRNGQYVSGNFFRTLGVQPWLGRLMTDADDQVGAPPVAVLSYRIWESKYGSDPSVVGGNFEINGRVFTVIGVTPPGFYGAKLTGWGMPDIWLPITSEMILATDVARPKRANENYLDLLGRVRPGVNSQALEAKLRVEFHGWLASHVADMEPGEKQLWQQQSLHLVPGEAGVAAMRDEYKDGLRLLLIAAGCVLLVACGNLANLMLARGLKNRPQISVRVALGASRLRLVRRALVESVLLAVLGGAFGIGVAYAGTRLILYLAFQIGGPNNYVPVSPTPSTPVLLFALGVSILTGIVFGTAPAWMTSHADPVEALRGANRSVGGGRSWAQKSLVIAQAAMSLVLLSAAALLAQSLRNLEHQNFGFDTQGRYIAWINPTLGTYKPEQMEQLFRRVDDSLRGIPGVRMAVPALYAPMTGDSWNDGVRIQGRPEPGPKEDTGAGWARVMPGFFDIIGAHILMGRQFTEDDTAATPNVAVVNEAFVNRFFKGQNPIGQHFGPNRLRYASTFEIVGVVKDIRYMTYDYKDPVRPMFWVSELQTAKYDDPVWAQGEKWSHYLYNIVIWAPGDPPGMEEKVRKAIASVEPSLVLNDVDPYGKVVSADFQQQNMIATLTSLFGALGLALAALGLYGVMAYTVEQRTNEIGLRMALGADRGHVTSMILRGALWQIGLGLGIGIPLAILAGKLMKDQLYGVQPWDPMMLTGATILLALAALIASVAPVRRAANVEPMIALRTE</sequence>
<dbReference type="RefSeq" id="WP_348264231.1">
    <property type="nucleotide sequence ID" value="NZ_CP121196.1"/>
</dbReference>
<dbReference type="GO" id="GO:0022857">
    <property type="term" value="F:transmembrane transporter activity"/>
    <property type="evidence" value="ECO:0007669"/>
    <property type="project" value="TreeGrafter"/>
</dbReference>
<dbReference type="InterPro" id="IPR017800">
    <property type="entry name" value="ADOP"/>
</dbReference>
<protein>
    <submittedName>
        <fullName evidence="10">ABC transporter permease</fullName>
    </submittedName>
</protein>
<keyword evidence="3 7" id="KW-0812">Transmembrane</keyword>
<gene>
    <name evidence="10" type="ORF">P8935_06785</name>
</gene>
<evidence type="ECO:0000313" key="10">
    <source>
        <dbReference type="EMBL" id="XBH19015.1"/>
    </source>
</evidence>
<feature type="domain" description="ABC3 transporter permease C-terminal" evidence="8">
    <location>
        <begin position="734"/>
        <end position="847"/>
    </location>
</feature>
<feature type="transmembrane region" description="Helical" evidence="7">
    <location>
        <begin position="819"/>
        <end position="839"/>
    </location>
</feature>
<dbReference type="InterPro" id="IPR003838">
    <property type="entry name" value="ABC3_permease_C"/>
</dbReference>
<dbReference type="Pfam" id="PF02687">
    <property type="entry name" value="FtsX"/>
    <property type="match status" value="2"/>
</dbReference>
<accession>A0AAU7DMY1</accession>
<evidence type="ECO:0000256" key="4">
    <source>
        <dbReference type="ARBA" id="ARBA00022989"/>
    </source>
</evidence>
<evidence type="ECO:0000256" key="7">
    <source>
        <dbReference type="SAM" id="Phobius"/>
    </source>
</evidence>
<feature type="transmembrane region" description="Helical" evidence="7">
    <location>
        <begin position="306"/>
        <end position="327"/>
    </location>
</feature>
<dbReference type="PANTHER" id="PTHR30572">
    <property type="entry name" value="MEMBRANE COMPONENT OF TRANSPORTER-RELATED"/>
    <property type="match status" value="1"/>
</dbReference>
<feature type="domain" description="MacB-like periplasmic core" evidence="9">
    <location>
        <begin position="459"/>
        <end position="684"/>
    </location>
</feature>
<dbReference type="NCBIfam" id="TIGR03434">
    <property type="entry name" value="ADOP"/>
    <property type="match status" value="1"/>
</dbReference>
<feature type="transmembrane region" description="Helical" evidence="7">
    <location>
        <begin position="359"/>
        <end position="385"/>
    </location>
</feature>
<comment type="subcellular location">
    <subcellularLocation>
        <location evidence="1">Cell membrane</location>
        <topology evidence="1">Multi-pass membrane protein</topology>
    </subcellularLocation>
</comment>
<feature type="transmembrane region" description="Helical" evidence="7">
    <location>
        <begin position="454"/>
        <end position="473"/>
    </location>
</feature>
<organism evidence="10">
    <name type="scientific">Telmatobacter sp. DSM 110680</name>
    <dbReference type="NCBI Taxonomy" id="3036704"/>
    <lineage>
        <taxon>Bacteria</taxon>
        <taxon>Pseudomonadati</taxon>
        <taxon>Acidobacteriota</taxon>
        <taxon>Terriglobia</taxon>
        <taxon>Terriglobales</taxon>
        <taxon>Acidobacteriaceae</taxon>
        <taxon>Telmatobacter</taxon>
    </lineage>
</organism>
<evidence type="ECO:0000259" key="8">
    <source>
        <dbReference type="Pfam" id="PF02687"/>
    </source>
</evidence>
<dbReference type="EMBL" id="CP121196">
    <property type="protein sequence ID" value="XBH19015.1"/>
    <property type="molecule type" value="Genomic_DNA"/>
</dbReference>
<keyword evidence="5 7" id="KW-0472">Membrane</keyword>
<feature type="domain" description="MacB-like periplasmic core" evidence="9">
    <location>
        <begin position="19"/>
        <end position="257"/>
    </location>
</feature>
<feature type="transmembrane region" description="Helical" evidence="7">
    <location>
        <begin position="12"/>
        <end position="40"/>
    </location>
</feature>
<evidence type="ECO:0000256" key="6">
    <source>
        <dbReference type="ARBA" id="ARBA00038076"/>
    </source>
</evidence>
<reference evidence="10" key="1">
    <citation type="submission" date="2023-03" db="EMBL/GenBank/DDBJ databases">
        <title>Edaphobacter sp.</title>
        <authorList>
            <person name="Huber K.J."/>
            <person name="Papendorf J."/>
            <person name="Pilke C."/>
            <person name="Bunk B."/>
            <person name="Sproeer C."/>
            <person name="Pester M."/>
        </authorList>
    </citation>
    <scope>NUCLEOTIDE SEQUENCE</scope>
    <source>
        <strain evidence="10">DSM 110680</strain>
    </source>
</reference>
<dbReference type="PANTHER" id="PTHR30572:SF4">
    <property type="entry name" value="ABC TRANSPORTER PERMEASE YTRF"/>
    <property type="match status" value="1"/>
</dbReference>
<evidence type="ECO:0000256" key="1">
    <source>
        <dbReference type="ARBA" id="ARBA00004651"/>
    </source>
</evidence>
<evidence type="ECO:0000256" key="3">
    <source>
        <dbReference type="ARBA" id="ARBA00022692"/>
    </source>
</evidence>
<evidence type="ECO:0000256" key="5">
    <source>
        <dbReference type="ARBA" id="ARBA00023136"/>
    </source>
</evidence>
<comment type="similarity">
    <text evidence="6">Belongs to the ABC-4 integral membrane protein family.</text>
</comment>
<feature type="transmembrane region" description="Helical" evidence="7">
    <location>
        <begin position="405"/>
        <end position="427"/>
    </location>
</feature>
<dbReference type="GO" id="GO:0005886">
    <property type="term" value="C:plasma membrane"/>
    <property type="evidence" value="ECO:0007669"/>
    <property type="project" value="UniProtKB-SubCell"/>
</dbReference>
<dbReference type="InterPro" id="IPR025857">
    <property type="entry name" value="MacB_PCD"/>
</dbReference>
<evidence type="ECO:0000259" key="9">
    <source>
        <dbReference type="Pfam" id="PF12704"/>
    </source>
</evidence>
<dbReference type="Pfam" id="PF12704">
    <property type="entry name" value="MacB_PCD"/>
    <property type="match status" value="2"/>
</dbReference>
<keyword evidence="2" id="KW-1003">Cell membrane</keyword>
<dbReference type="AlphaFoldDB" id="A0AAU7DMY1"/>
<dbReference type="InterPro" id="IPR050250">
    <property type="entry name" value="Macrolide_Exporter_MacB"/>
</dbReference>
<proteinExistence type="inferred from homology"/>
<feature type="transmembrane region" description="Helical" evidence="7">
    <location>
        <begin position="775"/>
        <end position="799"/>
    </location>
</feature>